<accession>A0A7J4IZF8</accession>
<dbReference type="CDD" id="cd01130">
    <property type="entry name" value="VirB11-like_ATPase"/>
    <property type="match status" value="1"/>
</dbReference>
<evidence type="ECO:0000256" key="1">
    <source>
        <dbReference type="ARBA" id="ARBA00006611"/>
    </source>
</evidence>
<dbReference type="AlphaFoldDB" id="A0A7J4IZF8"/>
<feature type="compositionally biased region" description="Basic and acidic residues" evidence="2">
    <location>
        <begin position="9"/>
        <end position="29"/>
    </location>
</feature>
<comment type="similarity">
    <text evidence="1">Belongs to the GSP E family.</text>
</comment>
<dbReference type="InterPro" id="IPR027417">
    <property type="entry name" value="P-loop_NTPase"/>
</dbReference>
<evidence type="ECO:0000256" key="2">
    <source>
        <dbReference type="SAM" id="MobiDB-lite"/>
    </source>
</evidence>
<dbReference type="PANTHER" id="PTHR30486">
    <property type="entry name" value="TWITCHING MOTILITY PROTEIN PILT"/>
    <property type="match status" value="1"/>
</dbReference>
<dbReference type="SUPFAM" id="SSF52540">
    <property type="entry name" value="P-loop containing nucleoside triphosphate hydrolases"/>
    <property type="match status" value="1"/>
</dbReference>
<dbReference type="GO" id="GO:0016887">
    <property type="term" value="F:ATP hydrolysis activity"/>
    <property type="evidence" value="ECO:0007669"/>
    <property type="project" value="InterPro"/>
</dbReference>
<evidence type="ECO:0000313" key="4">
    <source>
        <dbReference type="EMBL" id="HIH10240.1"/>
    </source>
</evidence>
<dbReference type="Proteomes" id="UP000565078">
    <property type="component" value="Unassembled WGS sequence"/>
</dbReference>
<evidence type="ECO:0000259" key="3">
    <source>
        <dbReference type="Pfam" id="PF00437"/>
    </source>
</evidence>
<comment type="caution">
    <text evidence="4">The sequence shown here is derived from an EMBL/GenBank/DDBJ whole genome shotgun (WGS) entry which is preliminary data.</text>
</comment>
<feature type="compositionally biased region" description="Low complexity" evidence="2">
    <location>
        <begin position="31"/>
        <end position="47"/>
    </location>
</feature>
<organism evidence="4 5">
    <name type="scientific">Candidatus Iainarchaeum sp</name>
    <dbReference type="NCBI Taxonomy" id="3101447"/>
    <lineage>
        <taxon>Archaea</taxon>
        <taxon>Candidatus Iainarchaeota</taxon>
        <taxon>Candidatus Iainarchaeia</taxon>
        <taxon>Candidatus Iainarchaeales</taxon>
        <taxon>Candidatus Iainarchaeaceae</taxon>
        <taxon>Candidatus Iainarchaeum</taxon>
    </lineage>
</organism>
<dbReference type="Pfam" id="PF00437">
    <property type="entry name" value="T2SSE"/>
    <property type="match status" value="1"/>
</dbReference>
<sequence>MPANYMDNLFDKIKGGKDPKKQAAEEKKGAQKSPPAQAAGPPKMAANAAPNDYYAKIIENAKRAGPAKDPLEKGEVPVQIIEKIVKKAESRAAAKPAAAEEEEVVLSKTEKEFEQVQKVEVESYGDTKIYQIPGQELYYYWTPVIRPGGAEKAIINTIKEATTRIISITPYKIRDPEQRRNFYFQKILEIITNSPELNIPKGKHQFYADAVVREMVGYGIIDPLIKDDKLEEIMVIGPNTPVYIFHRKYDMMITNIEFYNDNEIQDLINRIARQIGRRVDIASPLLDARLSDGSRVNATIPPSTVGGSTLTIRKFREDPFTILDLMKTGTLNAKGAAFLWTCVEGLGVRPANILIAGGTGSGKTTTLNVLASFIPETERVITIEDTAELSLPLRHWIRMEARPPGLEGSGELTLDILTKNSLRMRPDRVIVGEIRHDEAFALFTAFNTGHDGSLGTVHANSSQETIIRVTSPPMNVPEVMMSGLNFIIIQHRLHDKKLGTIRRMTEIAEVTDALKGRPKTTTIFKWDPYTDSLKRTDEAMEYMVLLEDLTGLSKKAIEEEMDHRAQFLTQLIKNDVKGMQEVSGKLKEYLMLQNKR</sequence>
<feature type="domain" description="Bacterial type II secretion system protein E" evidence="3">
    <location>
        <begin position="218"/>
        <end position="495"/>
    </location>
</feature>
<evidence type="ECO:0000313" key="5">
    <source>
        <dbReference type="Proteomes" id="UP000565078"/>
    </source>
</evidence>
<proteinExistence type="inferred from homology"/>
<dbReference type="Gene3D" id="3.30.450.380">
    <property type="match status" value="1"/>
</dbReference>
<dbReference type="InterPro" id="IPR050921">
    <property type="entry name" value="T4SS_GSP_E_ATPase"/>
</dbReference>
<protein>
    <submittedName>
        <fullName evidence="4">Flp pilus assembly complex ATPase component TadA</fullName>
    </submittedName>
</protein>
<dbReference type="InterPro" id="IPR001482">
    <property type="entry name" value="T2SS/T4SS_dom"/>
</dbReference>
<reference evidence="5" key="1">
    <citation type="journal article" date="2020" name="bioRxiv">
        <title>A rank-normalized archaeal taxonomy based on genome phylogeny resolves widespread incomplete and uneven classifications.</title>
        <authorList>
            <person name="Rinke C."/>
            <person name="Chuvochina M."/>
            <person name="Mussig A.J."/>
            <person name="Chaumeil P.-A."/>
            <person name="Waite D.W."/>
            <person name="Whitman W.B."/>
            <person name="Parks D.H."/>
            <person name="Hugenholtz P."/>
        </authorList>
    </citation>
    <scope>NUCLEOTIDE SEQUENCE [LARGE SCALE GENOMIC DNA]</scope>
</reference>
<name>A0A7J4IZF8_9ARCH</name>
<dbReference type="PANTHER" id="PTHR30486:SF15">
    <property type="entry name" value="TYPE II_IV SECRETION SYSTEM ATPASE"/>
    <property type="match status" value="1"/>
</dbReference>
<feature type="region of interest" description="Disordered" evidence="2">
    <location>
        <begin position="1"/>
        <end position="47"/>
    </location>
</feature>
<dbReference type="Gene3D" id="3.40.50.300">
    <property type="entry name" value="P-loop containing nucleotide triphosphate hydrolases"/>
    <property type="match status" value="1"/>
</dbReference>
<gene>
    <name evidence="4" type="primary">tadA</name>
    <name evidence="4" type="ORF">HA254_06270</name>
</gene>
<dbReference type="EMBL" id="DUGC01000098">
    <property type="protein sequence ID" value="HIH10240.1"/>
    <property type="molecule type" value="Genomic_DNA"/>
</dbReference>